<name>A0ABU7MAS5_9ACTN</name>
<dbReference type="InterPro" id="IPR029058">
    <property type="entry name" value="AB_hydrolase_fold"/>
</dbReference>
<feature type="domain" description="AB hydrolase-1" evidence="2">
    <location>
        <begin position="30"/>
        <end position="270"/>
    </location>
</feature>
<gene>
    <name evidence="3" type="ORF">VZC37_05020</name>
</gene>
<dbReference type="Pfam" id="PF00561">
    <property type="entry name" value="Abhydrolase_1"/>
    <property type="match status" value="1"/>
</dbReference>
<dbReference type="RefSeq" id="WP_330431710.1">
    <property type="nucleotide sequence ID" value="NZ_JAZDUF010000001.1"/>
</dbReference>
<evidence type="ECO:0000256" key="1">
    <source>
        <dbReference type="ARBA" id="ARBA00022801"/>
    </source>
</evidence>
<dbReference type="EMBL" id="JAZDUF010000001">
    <property type="protein sequence ID" value="MEE3849681.1"/>
    <property type="molecule type" value="Genomic_DNA"/>
</dbReference>
<dbReference type="PRINTS" id="PR00111">
    <property type="entry name" value="ABHYDROLASE"/>
</dbReference>
<evidence type="ECO:0000313" key="4">
    <source>
        <dbReference type="Proteomes" id="UP001347146"/>
    </source>
</evidence>
<evidence type="ECO:0000259" key="2">
    <source>
        <dbReference type="Pfam" id="PF00561"/>
    </source>
</evidence>
<dbReference type="PANTHER" id="PTHR43798">
    <property type="entry name" value="MONOACYLGLYCEROL LIPASE"/>
    <property type="match status" value="1"/>
</dbReference>
<dbReference type="SUPFAM" id="SSF53474">
    <property type="entry name" value="alpha/beta-Hydrolases"/>
    <property type="match status" value="1"/>
</dbReference>
<evidence type="ECO:0000313" key="3">
    <source>
        <dbReference type="EMBL" id="MEE3849681.1"/>
    </source>
</evidence>
<protein>
    <submittedName>
        <fullName evidence="3">Alpha/beta fold hydrolase</fullName>
    </submittedName>
</protein>
<dbReference type="GO" id="GO:0016787">
    <property type="term" value="F:hydrolase activity"/>
    <property type="evidence" value="ECO:0007669"/>
    <property type="project" value="UniProtKB-KW"/>
</dbReference>
<dbReference type="PANTHER" id="PTHR43798:SF31">
    <property type="entry name" value="AB HYDROLASE SUPERFAMILY PROTEIN YCLE"/>
    <property type="match status" value="1"/>
</dbReference>
<dbReference type="Gene3D" id="3.40.50.1820">
    <property type="entry name" value="alpha/beta hydrolase"/>
    <property type="match status" value="1"/>
</dbReference>
<dbReference type="InterPro" id="IPR050266">
    <property type="entry name" value="AB_hydrolase_sf"/>
</dbReference>
<accession>A0ABU7MAS5</accession>
<organism evidence="3 4">
    <name type="scientific">Gordonia sesuvii</name>
    <dbReference type="NCBI Taxonomy" id="3116777"/>
    <lineage>
        <taxon>Bacteria</taxon>
        <taxon>Bacillati</taxon>
        <taxon>Actinomycetota</taxon>
        <taxon>Actinomycetes</taxon>
        <taxon>Mycobacteriales</taxon>
        <taxon>Gordoniaceae</taxon>
        <taxon>Gordonia</taxon>
    </lineage>
</organism>
<proteinExistence type="predicted"/>
<keyword evidence="1 3" id="KW-0378">Hydrolase</keyword>
<reference evidence="3 4" key="1">
    <citation type="submission" date="2024-01" db="EMBL/GenBank/DDBJ databases">
        <title>Draft genome sequence of Gordonia sp. LSe1-13.</title>
        <authorList>
            <person name="Suphannarot A."/>
            <person name="Mingma R."/>
        </authorList>
    </citation>
    <scope>NUCLEOTIDE SEQUENCE [LARGE SCALE GENOMIC DNA]</scope>
    <source>
        <strain evidence="3 4">LSe1-13</strain>
    </source>
</reference>
<dbReference type="Proteomes" id="UP001347146">
    <property type="component" value="Unassembled WGS sequence"/>
</dbReference>
<keyword evidence="4" id="KW-1185">Reference proteome</keyword>
<comment type="caution">
    <text evidence="3">The sequence shown here is derived from an EMBL/GenBank/DDBJ whole genome shotgun (WGS) entry which is preliminary data.</text>
</comment>
<dbReference type="InterPro" id="IPR000073">
    <property type="entry name" value="AB_hydrolase_1"/>
</dbReference>
<sequence>MTATKGATRDLIDLPTEAGVLRYYDIGDGPPLLLLHGSGPGVTGWRNYRGVVDSLASRFRCLILEFPGFGVSDPGPGHPMAMAASSVTQFLDGLALDKVDVIGNSLGGAIALQSAIAAPERIDRIVTIGGIGRSLLTPAPSEGIRLLMQFTDNPSRESLVRWLDAMVHDPGLITDELIEERWQLATDPTTLDIARRMYSSEAMAQMMNAAKSSQMTPYWAQLGRITSPVLATWGREDRVSPLDMSLIALSDIPNCELHVLPGCGHWAMIEARNSWLRVVTEFLTRDRP</sequence>